<dbReference type="EMBL" id="REGN01000473">
    <property type="protein sequence ID" value="RNA41690.1"/>
    <property type="molecule type" value="Genomic_DNA"/>
</dbReference>
<feature type="transmembrane region" description="Helical" evidence="14">
    <location>
        <begin position="28"/>
        <end position="46"/>
    </location>
</feature>
<evidence type="ECO:0000256" key="14">
    <source>
        <dbReference type="SAM" id="Phobius"/>
    </source>
</evidence>
<feature type="compositionally biased region" description="Low complexity" evidence="13">
    <location>
        <begin position="328"/>
        <end position="345"/>
    </location>
</feature>
<evidence type="ECO:0000256" key="10">
    <source>
        <dbReference type="ARBA" id="ARBA00023180"/>
    </source>
</evidence>
<feature type="compositionally biased region" description="Basic and acidic residues" evidence="13">
    <location>
        <begin position="488"/>
        <end position="521"/>
    </location>
</feature>
<dbReference type="Proteomes" id="UP000276133">
    <property type="component" value="Unassembled WGS sequence"/>
</dbReference>
<evidence type="ECO:0000256" key="11">
    <source>
        <dbReference type="ARBA" id="ARBA00023242"/>
    </source>
</evidence>
<feature type="region of interest" description="Disordered" evidence="13">
    <location>
        <begin position="372"/>
        <end position="409"/>
    </location>
</feature>
<name>A0A3M7T1I7_BRAPC</name>
<feature type="region of interest" description="Disordered" evidence="13">
    <location>
        <begin position="488"/>
        <end position="543"/>
    </location>
</feature>
<evidence type="ECO:0000256" key="4">
    <source>
        <dbReference type="ARBA" id="ARBA00021882"/>
    </source>
</evidence>
<evidence type="ECO:0000256" key="1">
    <source>
        <dbReference type="ARBA" id="ARBA00003440"/>
    </source>
</evidence>
<keyword evidence="8 14" id="KW-1133">Transmembrane helix</keyword>
<dbReference type="PANTHER" id="PTHR47464">
    <property type="entry name" value="MACOILIN"/>
    <property type="match status" value="1"/>
</dbReference>
<feature type="transmembrane region" description="Helical" evidence="14">
    <location>
        <begin position="79"/>
        <end position="99"/>
    </location>
</feature>
<evidence type="ECO:0000256" key="9">
    <source>
        <dbReference type="ARBA" id="ARBA00023136"/>
    </source>
</evidence>
<accession>A0A3M7T1I7</accession>
<proteinExistence type="predicted"/>
<gene>
    <name evidence="15" type="ORF">BpHYR1_010967</name>
</gene>
<dbReference type="AlphaFoldDB" id="A0A3M7T1I7"/>
<dbReference type="GO" id="GO:0030867">
    <property type="term" value="C:rough endoplasmic reticulum membrane"/>
    <property type="evidence" value="ECO:0007669"/>
    <property type="project" value="UniProtKB-SubCell"/>
</dbReference>
<sequence length="753" mass="85662">MIADYVLEFRFEFLWPFWLLLRSLHDSIKYQGIIFAVFFGSIAFFSDLICYMFLPVHWLFFVASTYVWVQYVWHTDKGICLSTVLLWLFFVYIEAYLRLNNFKTIDLCRPFAAHCIGYPIVTLGFGFKSYISYKYRLKKQKTIQKQNQFYHSLVTKALPLEFHLKESDYDQEISIKEQNAEIASKNTKSTKSSIISTALAYYLNSHQPNNNSSNNAAEHFAYIQQKDSVNMKKSSEKNFSQKYTNSECADISKTNFSTKQYSNCSIKSNKQLIGTNAADGGDQVNGLNLPSFSIQSLALTQNSFHNQNGNVNLNGINVNSNGNLVLMGNGSSKHSSNHNRSSSNNFMPNNSHTNININMTINTTAIASATATATTDSQNPAATSNTSSSTSTKKNKNKENKNLPIANNKQVLGKISDDSASEFNFKQGQINSLEEELKKLKIEIDQQKKVEQYLRDQINYITKCDRSEKLKQENETLQSKINDLRAQKEKERDQLEKQLQDERKKRTDLEIQLSREKKLRETTNQAAKKSTSPTTSNGPSVNELNQKKINQLENENKELKNHCSKKQDIIYNLESEIKSLSTLVQSNESAESLKEKMRKLEEKNNNLQESLREETRFKMNLFSALGEAKRKIEYVNRQLDAKDTELSMVKAIIKQSLSPNSFSNGLLNETAHTDLISQLLADQLTNLQHHNFSSNQMTGNQTFPSEGSRSLSCSSPAITDLNRVNFSPTSCNDNNLLNFDSDNMGVNNLFPKI</sequence>
<keyword evidence="5" id="KW-0597">Phosphoprotein</keyword>
<feature type="compositionally biased region" description="Low complexity" evidence="13">
    <location>
        <begin position="383"/>
        <end position="392"/>
    </location>
</feature>
<dbReference type="PANTHER" id="PTHR47464:SF2">
    <property type="entry name" value="MACOILIN"/>
    <property type="match status" value="1"/>
</dbReference>
<dbReference type="GO" id="GO:0031965">
    <property type="term" value="C:nuclear membrane"/>
    <property type="evidence" value="ECO:0007669"/>
    <property type="project" value="UniProtKB-SubCell"/>
</dbReference>
<keyword evidence="7" id="KW-0256">Endoplasmic reticulum</keyword>
<evidence type="ECO:0000313" key="15">
    <source>
        <dbReference type="EMBL" id="RNA41690.1"/>
    </source>
</evidence>
<evidence type="ECO:0000313" key="16">
    <source>
        <dbReference type="Proteomes" id="UP000276133"/>
    </source>
</evidence>
<keyword evidence="6 14" id="KW-0812">Transmembrane</keyword>
<dbReference type="OrthoDB" id="10071111at2759"/>
<keyword evidence="16" id="KW-1185">Reference proteome</keyword>
<dbReference type="InterPro" id="IPR019130">
    <property type="entry name" value="Macoilin"/>
</dbReference>
<organism evidence="15 16">
    <name type="scientific">Brachionus plicatilis</name>
    <name type="common">Marine rotifer</name>
    <name type="synonym">Brachionus muelleri</name>
    <dbReference type="NCBI Taxonomy" id="10195"/>
    <lineage>
        <taxon>Eukaryota</taxon>
        <taxon>Metazoa</taxon>
        <taxon>Spiralia</taxon>
        <taxon>Gnathifera</taxon>
        <taxon>Rotifera</taxon>
        <taxon>Eurotatoria</taxon>
        <taxon>Monogononta</taxon>
        <taxon>Pseudotrocha</taxon>
        <taxon>Ploima</taxon>
        <taxon>Brachionidae</taxon>
        <taxon>Brachionus</taxon>
    </lineage>
</organism>
<feature type="transmembrane region" description="Helical" evidence="14">
    <location>
        <begin position="111"/>
        <end position="131"/>
    </location>
</feature>
<dbReference type="STRING" id="10195.A0A3M7T1I7"/>
<evidence type="ECO:0000256" key="7">
    <source>
        <dbReference type="ARBA" id="ARBA00022824"/>
    </source>
</evidence>
<evidence type="ECO:0000256" key="8">
    <source>
        <dbReference type="ARBA" id="ARBA00022989"/>
    </source>
</evidence>
<keyword evidence="10" id="KW-0325">Glycoprotein</keyword>
<evidence type="ECO:0000256" key="12">
    <source>
        <dbReference type="ARBA" id="ARBA00031129"/>
    </source>
</evidence>
<evidence type="ECO:0000256" key="5">
    <source>
        <dbReference type="ARBA" id="ARBA00022553"/>
    </source>
</evidence>
<evidence type="ECO:0000256" key="3">
    <source>
        <dbReference type="ARBA" id="ARBA00004269"/>
    </source>
</evidence>
<evidence type="ECO:0000256" key="6">
    <source>
        <dbReference type="ARBA" id="ARBA00022692"/>
    </source>
</evidence>
<keyword evidence="9 14" id="KW-0472">Membrane</keyword>
<comment type="subcellular location">
    <subcellularLocation>
        <location evidence="2">Nucleus membrane</location>
        <topology evidence="2">Multi-pass membrane protein</topology>
    </subcellularLocation>
    <subcellularLocation>
        <location evidence="3">Rough endoplasmic reticulum membrane</location>
        <topology evidence="3">Multi-pass membrane protein</topology>
    </subcellularLocation>
</comment>
<comment type="caution">
    <text evidence="15">The sequence shown here is derived from an EMBL/GenBank/DDBJ whole genome shotgun (WGS) entry which is preliminary data.</text>
</comment>
<protein>
    <recommendedName>
        <fullName evidence="4">Macoilin</fullName>
    </recommendedName>
    <alternativeName>
        <fullName evidence="12">Transmembrane protein 57</fullName>
    </alternativeName>
</protein>
<evidence type="ECO:0000256" key="2">
    <source>
        <dbReference type="ARBA" id="ARBA00004232"/>
    </source>
</evidence>
<feature type="region of interest" description="Disordered" evidence="13">
    <location>
        <begin position="328"/>
        <end position="351"/>
    </location>
</feature>
<dbReference type="Pfam" id="PF09726">
    <property type="entry name" value="Macoilin"/>
    <property type="match status" value="1"/>
</dbReference>
<dbReference type="GO" id="GO:0023041">
    <property type="term" value="P:neuronal signal transduction"/>
    <property type="evidence" value="ECO:0007669"/>
    <property type="project" value="InterPro"/>
</dbReference>
<evidence type="ECO:0000256" key="13">
    <source>
        <dbReference type="SAM" id="MobiDB-lite"/>
    </source>
</evidence>
<feature type="compositionally biased region" description="Polar residues" evidence="13">
    <location>
        <begin position="522"/>
        <end position="543"/>
    </location>
</feature>
<reference evidence="15 16" key="1">
    <citation type="journal article" date="2018" name="Sci. Rep.">
        <title>Genomic signatures of local adaptation to the degree of environmental predictability in rotifers.</title>
        <authorList>
            <person name="Franch-Gras L."/>
            <person name="Hahn C."/>
            <person name="Garcia-Roger E.M."/>
            <person name="Carmona M.J."/>
            <person name="Serra M."/>
            <person name="Gomez A."/>
        </authorList>
    </citation>
    <scope>NUCLEOTIDE SEQUENCE [LARGE SCALE GENOMIC DNA]</scope>
    <source>
        <strain evidence="15">HYR1</strain>
    </source>
</reference>
<comment type="function">
    <text evidence="1">Plays a role in the regulation of neuronal activity.</text>
</comment>
<keyword evidence="11" id="KW-0539">Nucleus</keyword>